<evidence type="ECO:0000256" key="1">
    <source>
        <dbReference type="ARBA" id="ARBA00023015"/>
    </source>
</evidence>
<dbReference type="SUPFAM" id="SSF46689">
    <property type="entry name" value="Homeodomain-like"/>
    <property type="match status" value="1"/>
</dbReference>
<dbReference type="GO" id="GO:0003700">
    <property type="term" value="F:DNA-binding transcription factor activity"/>
    <property type="evidence" value="ECO:0007669"/>
    <property type="project" value="TreeGrafter"/>
</dbReference>
<evidence type="ECO:0000259" key="5">
    <source>
        <dbReference type="PROSITE" id="PS50977"/>
    </source>
</evidence>
<feature type="DNA-binding region" description="H-T-H motif" evidence="4">
    <location>
        <begin position="36"/>
        <end position="55"/>
    </location>
</feature>
<dbReference type="InterPro" id="IPR009057">
    <property type="entry name" value="Homeodomain-like_sf"/>
</dbReference>
<keyword evidence="7" id="KW-1185">Reference proteome</keyword>
<dbReference type="PANTHER" id="PTHR30055">
    <property type="entry name" value="HTH-TYPE TRANSCRIPTIONAL REGULATOR RUTR"/>
    <property type="match status" value="1"/>
</dbReference>
<keyword evidence="3" id="KW-0804">Transcription</keyword>
<evidence type="ECO:0000256" key="3">
    <source>
        <dbReference type="ARBA" id="ARBA00023163"/>
    </source>
</evidence>
<protein>
    <submittedName>
        <fullName evidence="6">TetR/AcrR family transcriptional regulator</fullName>
    </submittedName>
</protein>
<proteinExistence type="predicted"/>
<dbReference type="InterPro" id="IPR001647">
    <property type="entry name" value="HTH_TetR"/>
</dbReference>
<dbReference type="EMBL" id="RAYQ01000024">
    <property type="protein sequence ID" value="RKI88749.1"/>
    <property type="molecule type" value="Genomic_DNA"/>
</dbReference>
<dbReference type="PANTHER" id="PTHR30055:SF234">
    <property type="entry name" value="HTH-TYPE TRANSCRIPTIONAL REGULATOR BETI"/>
    <property type="match status" value="1"/>
</dbReference>
<evidence type="ECO:0000313" key="6">
    <source>
        <dbReference type="EMBL" id="RKI88749.1"/>
    </source>
</evidence>
<name>A0A3A9ABD3_9FIRM</name>
<dbReference type="InterPro" id="IPR050109">
    <property type="entry name" value="HTH-type_TetR-like_transc_reg"/>
</dbReference>
<evidence type="ECO:0000256" key="2">
    <source>
        <dbReference type="ARBA" id="ARBA00023125"/>
    </source>
</evidence>
<accession>A0A3A9ABD3</accession>
<dbReference type="Proteomes" id="UP000280696">
    <property type="component" value="Unassembled WGS sequence"/>
</dbReference>
<keyword evidence="1" id="KW-0805">Transcription regulation</keyword>
<dbReference type="Pfam" id="PF00440">
    <property type="entry name" value="TetR_N"/>
    <property type="match status" value="1"/>
</dbReference>
<keyword evidence="2 4" id="KW-0238">DNA-binding</keyword>
<evidence type="ECO:0000256" key="4">
    <source>
        <dbReference type="PROSITE-ProRule" id="PRU00335"/>
    </source>
</evidence>
<gene>
    <name evidence="6" type="ORF">D7V94_18555</name>
</gene>
<sequence>MDIHMPKRINDTKLRRQQILKSARKVFLEKGVQGATIDDIAREEGVVRGTILYHYKSKELLLEAVLEEDSRKWEPMVEALVERHEVPVEERIDKIFALCEDCFVSEKVQIRQLTGKESGADGDIRPQQRDNKEFAKIRFFLDQMRLKNYYQQTEGLAALLEEGAAKGEITLDNPRMRAASIMFAVFGMTGADISSEELKIQLRSLKKQLFAACGKNKAS</sequence>
<dbReference type="AlphaFoldDB" id="A0A3A9ABD3"/>
<dbReference type="GO" id="GO:0000976">
    <property type="term" value="F:transcription cis-regulatory region binding"/>
    <property type="evidence" value="ECO:0007669"/>
    <property type="project" value="TreeGrafter"/>
</dbReference>
<comment type="caution">
    <text evidence="6">The sequence shown here is derived from an EMBL/GenBank/DDBJ whole genome shotgun (WGS) entry which is preliminary data.</text>
</comment>
<feature type="domain" description="HTH tetR-type" evidence="5">
    <location>
        <begin position="13"/>
        <end position="73"/>
    </location>
</feature>
<dbReference type="PRINTS" id="PR00455">
    <property type="entry name" value="HTHTETR"/>
</dbReference>
<dbReference type="Gene3D" id="1.10.357.10">
    <property type="entry name" value="Tetracycline Repressor, domain 2"/>
    <property type="match status" value="1"/>
</dbReference>
<evidence type="ECO:0000313" key="7">
    <source>
        <dbReference type="Proteomes" id="UP000280696"/>
    </source>
</evidence>
<dbReference type="PROSITE" id="PS50977">
    <property type="entry name" value="HTH_TETR_2"/>
    <property type="match status" value="1"/>
</dbReference>
<organism evidence="6 7">
    <name type="scientific">Parablautia intestinalis</name>
    <dbReference type="NCBI Taxonomy" id="2320100"/>
    <lineage>
        <taxon>Bacteria</taxon>
        <taxon>Bacillati</taxon>
        <taxon>Bacillota</taxon>
        <taxon>Clostridia</taxon>
        <taxon>Lachnospirales</taxon>
        <taxon>Lachnospiraceae</taxon>
        <taxon>Parablautia</taxon>
    </lineage>
</organism>
<reference evidence="6 7" key="1">
    <citation type="submission" date="2018-09" db="EMBL/GenBank/DDBJ databases">
        <title>Murine metabolic-syndrome-specific gut microbial biobank.</title>
        <authorList>
            <person name="Liu C."/>
        </authorList>
    </citation>
    <scope>NUCLEOTIDE SEQUENCE [LARGE SCALE GENOMIC DNA]</scope>
    <source>
        <strain evidence="6 7">0.1xD8-82</strain>
    </source>
</reference>
<dbReference type="OrthoDB" id="9785164at2"/>